<gene>
    <name evidence="5" type="ORF">MRS75_02190</name>
</gene>
<dbReference type="Proteomes" id="UP001161580">
    <property type="component" value="Unassembled WGS sequence"/>
</dbReference>
<keyword evidence="2" id="KW-0270">Exopolysaccharide synthesis</keyword>
<dbReference type="EMBL" id="JALDYZ010000001">
    <property type="protein sequence ID" value="MDI7920891.1"/>
    <property type="molecule type" value="Genomic_DNA"/>
</dbReference>
<evidence type="ECO:0000259" key="4">
    <source>
        <dbReference type="Pfam" id="PF02397"/>
    </source>
</evidence>
<dbReference type="RefSeq" id="WP_311785050.1">
    <property type="nucleotide sequence ID" value="NZ_JALDYY010000001.1"/>
</dbReference>
<reference evidence="5" key="1">
    <citation type="submission" date="2022-03" db="EMBL/GenBank/DDBJ databases">
        <title>Fererhizobium litorale gen. nov., sp. nov., isolated from sandy sediments of the Sea of Japan seashore.</title>
        <authorList>
            <person name="Romanenko L."/>
            <person name="Kurilenko V."/>
            <person name="Otstavnykh N."/>
            <person name="Svetashev V."/>
            <person name="Tekutyeva L."/>
            <person name="Isaeva M."/>
            <person name="Mikhailov V."/>
        </authorList>
    </citation>
    <scope>NUCLEOTIDE SEQUENCE</scope>
    <source>
        <strain evidence="5">KMM 9576</strain>
    </source>
</reference>
<proteinExistence type="inferred from homology"/>
<dbReference type="GO" id="GO:0000271">
    <property type="term" value="P:polysaccharide biosynthetic process"/>
    <property type="evidence" value="ECO:0007669"/>
    <property type="project" value="UniProtKB-KW"/>
</dbReference>
<evidence type="ECO:0000313" key="6">
    <source>
        <dbReference type="Proteomes" id="UP001161580"/>
    </source>
</evidence>
<keyword evidence="6" id="KW-1185">Reference proteome</keyword>
<name>A0AAE3U034_9HYPH</name>
<protein>
    <submittedName>
        <fullName evidence="5">Sugar transferase</fullName>
    </submittedName>
</protein>
<dbReference type="PANTHER" id="PTHR30576">
    <property type="entry name" value="COLANIC BIOSYNTHESIS UDP-GLUCOSE LIPID CARRIER TRANSFERASE"/>
    <property type="match status" value="1"/>
</dbReference>
<keyword evidence="3" id="KW-0472">Membrane</keyword>
<keyword evidence="5" id="KW-0808">Transferase</keyword>
<keyword evidence="3" id="KW-0812">Transmembrane</keyword>
<sequence length="227" mass="25582">MSANPRSPLQTLVVRTAPRRRSLDANVVTYEPLKRVIDLLGIALLAPLALTIIAILALLIRRDGGSAFYCQPRLGKDGKIFNLWKLRTMVPDADRKLQDYLDTNPAARIEWDTTQKLKDDPRITSIGKYLRKYSLDELPQLLNVGLGQMSLVGPRPMMPNQRAYYPGTAYFDMRPGLTGLWQISERNESTFAERALYDNRYAAIMSLGTDLWVLSKTLTVVLRGTGL</sequence>
<dbReference type="Pfam" id="PF02397">
    <property type="entry name" value="Bac_transf"/>
    <property type="match status" value="1"/>
</dbReference>
<dbReference type="AlphaFoldDB" id="A0AAE3U034"/>
<feature type="domain" description="Bacterial sugar transferase" evidence="4">
    <location>
        <begin position="34"/>
        <end position="222"/>
    </location>
</feature>
<dbReference type="PANTHER" id="PTHR30576:SF0">
    <property type="entry name" value="UNDECAPRENYL-PHOSPHATE N-ACETYLGALACTOSAMINYL 1-PHOSPHATE TRANSFERASE-RELATED"/>
    <property type="match status" value="1"/>
</dbReference>
<evidence type="ECO:0000256" key="3">
    <source>
        <dbReference type="SAM" id="Phobius"/>
    </source>
</evidence>
<keyword evidence="3" id="KW-1133">Transmembrane helix</keyword>
<comment type="similarity">
    <text evidence="1">Belongs to the bacterial sugar transferase family.</text>
</comment>
<evidence type="ECO:0000256" key="2">
    <source>
        <dbReference type="ARBA" id="ARBA00023169"/>
    </source>
</evidence>
<evidence type="ECO:0000256" key="1">
    <source>
        <dbReference type="ARBA" id="ARBA00006464"/>
    </source>
</evidence>
<comment type="caution">
    <text evidence="5">The sequence shown here is derived from an EMBL/GenBank/DDBJ whole genome shotgun (WGS) entry which is preliminary data.</text>
</comment>
<dbReference type="InterPro" id="IPR003362">
    <property type="entry name" value="Bact_transf"/>
</dbReference>
<feature type="transmembrane region" description="Helical" evidence="3">
    <location>
        <begin position="39"/>
        <end position="60"/>
    </location>
</feature>
<accession>A0AAE3U034</accession>
<organism evidence="5 6">
    <name type="scientific">Ferirhizobium litorale</name>
    <dbReference type="NCBI Taxonomy" id="2927786"/>
    <lineage>
        <taxon>Bacteria</taxon>
        <taxon>Pseudomonadati</taxon>
        <taxon>Pseudomonadota</taxon>
        <taxon>Alphaproteobacteria</taxon>
        <taxon>Hyphomicrobiales</taxon>
        <taxon>Rhizobiaceae</taxon>
        <taxon>Ferirhizobium</taxon>
    </lineage>
</organism>
<evidence type="ECO:0000313" key="5">
    <source>
        <dbReference type="EMBL" id="MDI7920891.1"/>
    </source>
</evidence>
<dbReference type="GO" id="GO:0016780">
    <property type="term" value="F:phosphotransferase activity, for other substituted phosphate groups"/>
    <property type="evidence" value="ECO:0007669"/>
    <property type="project" value="TreeGrafter"/>
</dbReference>